<protein>
    <recommendedName>
        <fullName evidence="4">Lipoprotein</fullName>
    </recommendedName>
</protein>
<dbReference type="Proteomes" id="UP000029839">
    <property type="component" value="Unassembled WGS sequence"/>
</dbReference>
<organism evidence="2 3">
    <name type="scientific">Cellulomonas carbonis T26</name>
    <dbReference type="NCBI Taxonomy" id="947969"/>
    <lineage>
        <taxon>Bacteria</taxon>
        <taxon>Bacillati</taxon>
        <taxon>Actinomycetota</taxon>
        <taxon>Actinomycetes</taxon>
        <taxon>Micrococcales</taxon>
        <taxon>Cellulomonadaceae</taxon>
        <taxon>Cellulomonas</taxon>
    </lineage>
</organism>
<reference evidence="2 3" key="2">
    <citation type="journal article" date="2015" name="Stand. Genomic Sci.">
        <title>Draft genome sequence of Cellulomonas carbonis T26(T) and comparative analysis of six Cellulomonas genomes.</title>
        <authorList>
            <person name="Zhuang W."/>
            <person name="Zhang S."/>
            <person name="Xia X."/>
            <person name="Wang G."/>
        </authorList>
    </citation>
    <scope>NUCLEOTIDE SEQUENCE [LARGE SCALE GENOMIC DNA]</scope>
    <source>
        <strain evidence="2 3">T26</strain>
    </source>
</reference>
<proteinExistence type="predicted"/>
<sequence length="187" mass="19147">MSVTPRTTRTTAAAVAVAAAALLAPAAAASAHDGHDHDDAPASATHSRAAVGGLVAEVRRATAQYRDVQVALDAGYVPVSGCETSPDGGMGIHYLNPGLVAPGAPVDPATPQILLYGPDAEGGLRLLGVEYWQPAVGQPTPVLGGRPFDGPMPGHSPDMPVHYDLHVWTEVANPDGVFAAWNPHVTC</sequence>
<dbReference type="RefSeq" id="WP_043607694.1">
    <property type="nucleotide sequence ID" value="NZ_AXCY01000065.1"/>
</dbReference>
<gene>
    <name evidence="2" type="ORF">N868_16860</name>
</gene>
<feature type="signal peptide" evidence="1">
    <location>
        <begin position="1"/>
        <end position="31"/>
    </location>
</feature>
<accession>A0A0A0BSC8</accession>
<feature type="chain" id="PRO_5001959530" description="Lipoprotein" evidence="1">
    <location>
        <begin position="32"/>
        <end position="187"/>
    </location>
</feature>
<dbReference type="AlphaFoldDB" id="A0A0A0BSC8"/>
<comment type="caution">
    <text evidence="2">The sequence shown here is derived from an EMBL/GenBank/DDBJ whole genome shotgun (WGS) entry which is preliminary data.</text>
</comment>
<evidence type="ECO:0008006" key="4">
    <source>
        <dbReference type="Google" id="ProtNLM"/>
    </source>
</evidence>
<name>A0A0A0BSC8_9CELL</name>
<evidence type="ECO:0000256" key="1">
    <source>
        <dbReference type="SAM" id="SignalP"/>
    </source>
</evidence>
<keyword evidence="3" id="KW-1185">Reference proteome</keyword>
<dbReference type="EMBL" id="AXCY01000065">
    <property type="protein sequence ID" value="KGM10054.1"/>
    <property type="molecule type" value="Genomic_DNA"/>
</dbReference>
<reference evidence="2 3" key="1">
    <citation type="submission" date="2013-08" db="EMBL/GenBank/DDBJ databases">
        <title>Genome sequencing of Cellulomonas carbonis T26.</title>
        <authorList>
            <person name="Chen F."/>
            <person name="Li Y."/>
            <person name="Wang G."/>
        </authorList>
    </citation>
    <scope>NUCLEOTIDE SEQUENCE [LARGE SCALE GENOMIC DNA]</scope>
    <source>
        <strain evidence="2 3">T26</strain>
    </source>
</reference>
<evidence type="ECO:0000313" key="2">
    <source>
        <dbReference type="EMBL" id="KGM10054.1"/>
    </source>
</evidence>
<evidence type="ECO:0000313" key="3">
    <source>
        <dbReference type="Proteomes" id="UP000029839"/>
    </source>
</evidence>
<keyword evidence="1" id="KW-0732">Signal</keyword>
<dbReference type="OrthoDB" id="2449873at2"/>